<feature type="transmembrane region" description="Helical" evidence="2">
    <location>
        <begin position="73"/>
        <end position="96"/>
    </location>
</feature>
<reference evidence="3" key="1">
    <citation type="submission" date="2022-01" db="EMBL/GenBank/DDBJ databases">
        <authorList>
            <person name="Braso-Vives M."/>
        </authorList>
    </citation>
    <scope>NUCLEOTIDE SEQUENCE</scope>
</reference>
<feature type="region of interest" description="Disordered" evidence="1">
    <location>
        <begin position="1"/>
        <end position="30"/>
    </location>
</feature>
<gene>
    <name evidence="3" type="primary">Hypp6418</name>
    <name evidence="3" type="ORF">BLAG_LOCUS5259</name>
</gene>
<organism evidence="3 4">
    <name type="scientific">Branchiostoma lanceolatum</name>
    <name type="common">Common lancelet</name>
    <name type="synonym">Amphioxus lanceolatum</name>
    <dbReference type="NCBI Taxonomy" id="7740"/>
    <lineage>
        <taxon>Eukaryota</taxon>
        <taxon>Metazoa</taxon>
        <taxon>Chordata</taxon>
        <taxon>Cephalochordata</taxon>
        <taxon>Leptocardii</taxon>
        <taxon>Amphioxiformes</taxon>
        <taxon>Branchiostomatidae</taxon>
        <taxon>Branchiostoma</taxon>
    </lineage>
</organism>
<accession>A0A8J9YU56</accession>
<dbReference type="AlphaFoldDB" id="A0A8J9YU56"/>
<evidence type="ECO:0000256" key="2">
    <source>
        <dbReference type="SAM" id="Phobius"/>
    </source>
</evidence>
<dbReference type="OrthoDB" id="10164712at2759"/>
<evidence type="ECO:0000256" key="1">
    <source>
        <dbReference type="SAM" id="MobiDB-lite"/>
    </source>
</evidence>
<dbReference type="EMBL" id="OV696697">
    <property type="protein sequence ID" value="CAH1241779.1"/>
    <property type="molecule type" value="Genomic_DNA"/>
</dbReference>
<feature type="transmembrane region" description="Helical" evidence="2">
    <location>
        <begin position="44"/>
        <end position="61"/>
    </location>
</feature>
<evidence type="ECO:0000313" key="3">
    <source>
        <dbReference type="EMBL" id="CAH1241779.1"/>
    </source>
</evidence>
<keyword evidence="2" id="KW-0812">Transmembrane</keyword>
<keyword evidence="4" id="KW-1185">Reference proteome</keyword>
<sequence length="118" mass="13467">MRKDKKKASSPLASGPPEDSPKPTSPLDDPEYNKYLQYTSRHMIHKNIMFACMYVILYLQAQCNPTPANCALMWIGYGFGFLQSIMTVFLEALVLWTTTNGDQDKEKNDGQDIEKKEK</sequence>
<protein>
    <submittedName>
        <fullName evidence="3">Hypp6418 protein</fullName>
    </submittedName>
</protein>
<keyword evidence="2" id="KW-1133">Transmembrane helix</keyword>
<name>A0A8J9YU56_BRALA</name>
<keyword evidence="2" id="KW-0472">Membrane</keyword>
<dbReference type="Proteomes" id="UP000838412">
    <property type="component" value="Chromosome 12"/>
</dbReference>
<evidence type="ECO:0000313" key="4">
    <source>
        <dbReference type="Proteomes" id="UP000838412"/>
    </source>
</evidence>
<proteinExistence type="predicted"/>